<sequence length="428" mass="47755">MFIKEQSDIPPFESRVWLASPTMHGEELKYMTEAYETNWMSTVGANINEVEKVAAEKAEAKYAVALSCCTAALHLCVKLAGERLYGKPDVGHGAVEGKRVFCSDMTFDATLNPVVYEGGIPVFIDTERDTWNMDPIALEKAFEIYPEVKLVVVAHLYGFPGKLDELRAVCEKHGALMIEDAAESMGATYKGHQTGSFGDYAAISYNGNKIISGSSGGCLLTNIIEDANKARKWSTQARENAAWYQHEEVGYNYRMSNVIAGVVRGQYPHLEEHIAQKKEVWVRYKEGLEGLPVSMNAFEEDKSTPNYWMSAMLINTNAMCRQVRDDTKAIYVPEHGKSCPTEILEAIASINAEGRPIWKPMHMQPIYRMNGFVTREGNGRARSNSYIAGVTLDVGADIFARGLCLPSDNKMTAEQVDRIIEVIRRCFE</sequence>
<dbReference type="Pfam" id="PF01041">
    <property type="entry name" value="DegT_DnrJ_EryC1"/>
    <property type="match status" value="1"/>
</dbReference>
<dbReference type="EMBL" id="QJKD01000031">
    <property type="protein sequence ID" value="PXX43525.1"/>
    <property type="molecule type" value="Genomic_DNA"/>
</dbReference>
<dbReference type="Gene3D" id="3.90.1150.10">
    <property type="entry name" value="Aspartate Aminotransferase, domain 1"/>
    <property type="match status" value="1"/>
</dbReference>
<reference evidence="4 5" key="1">
    <citation type="submission" date="2018-05" db="EMBL/GenBank/DDBJ databases">
        <title>Genomic Encyclopedia of Type Strains, Phase IV (KMG-IV): sequencing the most valuable type-strain genomes for metagenomic binning, comparative biology and taxonomic classification.</title>
        <authorList>
            <person name="Goeker M."/>
        </authorList>
    </citation>
    <scope>NUCLEOTIDE SEQUENCE [LARGE SCALE GENOMIC DNA]</scope>
    <source>
        <strain evidence="4 5">DSM 24995</strain>
    </source>
</reference>
<dbReference type="PANTHER" id="PTHR30244:SF34">
    <property type="entry name" value="DTDP-4-AMINO-4,6-DIDEOXYGALACTOSE TRANSAMINASE"/>
    <property type="match status" value="1"/>
</dbReference>
<dbReference type="GO" id="GO:0008483">
    <property type="term" value="F:transaminase activity"/>
    <property type="evidence" value="ECO:0007669"/>
    <property type="project" value="TreeGrafter"/>
</dbReference>
<name>A0A2V3XTM4_9FIRM</name>
<organism evidence="4 5">
    <name type="scientific">Hungatella effluvii</name>
    <dbReference type="NCBI Taxonomy" id="1096246"/>
    <lineage>
        <taxon>Bacteria</taxon>
        <taxon>Bacillati</taxon>
        <taxon>Bacillota</taxon>
        <taxon>Clostridia</taxon>
        <taxon>Lachnospirales</taxon>
        <taxon>Lachnospiraceae</taxon>
        <taxon>Hungatella</taxon>
    </lineage>
</organism>
<dbReference type="InterPro" id="IPR015422">
    <property type="entry name" value="PyrdxlP-dep_Trfase_small"/>
</dbReference>
<proteinExistence type="inferred from homology"/>
<dbReference type="CDD" id="cd00616">
    <property type="entry name" value="AHBA_syn"/>
    <property type="match status" value="1"/>
</dbReference>
<dbReference type="PANTHER" id="PTHR30244">
    <property type="entry name" value="TRANSAMINASE"/>
    <property type="match status" value="1"/>
</dbReference>
<dbReference type="GeneID" id="86065068"/>
<dbReference type="InterPro" id="IPR015421">
    <property type="entry name" value="PyrdxlP-dep_Trfase_major"/>
</dbReference>
<evidence type="ECO:0000256" key="1">
    <source>
        <dbReference type="PIRSR" id="PIRSR000390-1"/>
    </source>
</evidence>
<evidence type="ECO:0000256" key="3">
    <source>
        <dbReference type="RuleBase" id="RU004508"/>
    </source>
</evidence>
<feature type="active site" description="Proton acceptor" evidence="1">
    <location>
        <position position="209"/>
    </location>
</feature>
<dbReference type="Proteomes" id="UP000248057">
    <property type="component" value="Unassembled WGS sequence"/>
</dbReference>
<dbReference type="GO" id="GO:0030170">
    <property type="term" value="F:pyridoxal phosphate binding"/>
    <property type="evidence" value="ECO:0007669"/>
    <property type="project" value="TreeGrafter"/>
</dbReference>
<dbReference type="RefSeq" id="WP_207659596.1">
    <property type="nucleotide sequence ID" value="NZ_QJKD01000031.1"/>
</dbReference>
<dbReference type="GO" id="GO:0000271">
    <property type="term" value="P:polysaccharide biosynthetic process"/>
    <property type="evidence" value="ECO:0007669"/>
    <property type="project" value="TreeGrafter"/>
</dbReference>
<dbReference type="AlphaFoldDB" id="A0A2V3XTM4"/>
<keyword evidence="2 3" id="KW-0663">Pyridoxal phosphate</keyword>
<evidence type="ECO:0000313" key="4">
    <source>
        <dbReference type="EMBL" id="PXX43525.1"/>
    </source>
</evidence>
<dbReference type="Gene3D" id="3.40.640.10">
    <property type="entry name" value="Type I PLP-dependent aspartate aminotransferase-like (Major domain)"/>
    <property type="match status" value="1"/>
</dbReference>
<gene>
    <name evidence="4" type="ORF">DFR60_13141</name>
</gene>
<feature type="modified residue" description="N6-(pyridoxal phosphate)lysine" evidence="2">
    <location>
        <position position="209"/>
    </location>
</feature>
<dbReference type="InterPro" id="IPR015424">
    <property type="entry name" value="PyrdxlP-dep_Trfase"/>
</dbReference>
<comment type="caution">
    <text evidence="4">The sequence shown here is derived from an EMBL/GenBank/DDBJ whole genome shotgun (WGS) entry which is preliminary data.</text>
</comment>
<dbReference type="SUPFAM" id="SSF53383">
    <property type="entry name" value="PLP-dependent transferases"/>
    <property type="match status" value="1"/>
</dbReference>
<comment type="similarity">
    <text evidence="3">Belongs to the DegT/DnrJ/EryC1 family.</text>
</comment>
<dbReference type="InterPro" id="IPR000653">
    <property type="entry name" value="DegT/StrS_aminotransferase"/>
</dbReference>
<dbReference type="PIRSF" id="PIRSF000390">
    <property type="entry name" value="PLP_StrS"/>
    <property type="match status" value="1"/>
</dbReference>
<accession>A0A2V3XTM4</accession>
<protein>
    <submittedName>
        <fullName evidence="4">dTDP-4-amino-4,6-dideoxygalactose transaminase</fullName>
    </submittedName>
</protein>
<evidence type="ECO:0000256" key="2">
    <source>
        <dbReference type="PIRSR" id="PIRSR000390-2"/>
    </source>
</evidence>
<evidence type="ECO:0000313" key="5">
    <source>
        <dbReference type="Proteomes" id="UP000248057"/>
    </source>
</evidence>
<keyword evidence="5" id="KW-1185">Reference proteome</keyword>